<evidence type="ECO:0000313" key="5">
    <source>
        <dbReference type="Proteomes" id="UP000188551"/>
    </source>
</evidence>
<comment type="caution">
    <text evidence="2">The sequence shown here is derived from an EMBL/GenBank/DDBJ whole genome shotgun (WGS) entry which is preliminary data.</text>
</comment>
<accession>M2QJX9</accession>
<keyword evidence="1" id="KW-0472">Membrane</keyword>
<reference evidence="2 4" key="1">
    <citation type="submission" date="2012-10" db="EMBL/GenBank/DDBJ databases">
        <title>Genome assembly of Amycolatopsis azurea DSM 43854.</title>
        <authorList>
            <person name="Khatri I."/>
            <person name="Kaur I."/>
            <person name="Subramanian S."/>
            <person name="Mayilraj S."/>
        </authorList>
    </citation>
    <scope>NUCLEOTIDE SEQUENCE [LARGE SCALE GENOMIC DNA]</scope>
    <source>
        <strain evidence="2 4">DSM 43854</strain>
    </source>
</reference>
<evidence type="ECO:0000313" key="4">
    <source>
        <dbReference type="Proteomes" id="UP000014137"/>
    </source>
</evidence>
<sequence>MDDLDVRSALAEYVTETEPPLGLTGDDVLTAGRRSRRHRLSAAGIASAAFAVVAILGVASLLTTPVPPPSPPQPAKPVPVARCGERVTGETTQQVVARLTCVIGTAVRARVAPEAQIENLPQPGATPPSDPFHLTAKRTEENGEVGTVYYMDVRVSDDRGAGSVHFRIIPPFVHLMTSCDDRTIPKTASCSAHQLSEGPLRETADRNAEGMVVLTTLIRTSAGTIYIAAENTGVVATGDGVHRPVQRAEPPLTSAQLQEIVTMPGLAP</sequence>
<keyword evidence="1" id="KW-1133">Transmembrane helix</keyword>
<dbReference type="AlphaFoldDB" id="M2QJX9"/>
<dbReference type="EMBL" id="MUXN01000028">
    <property type="protein sequence ID" value="OOC01446.1"/>
    <property type="molecule type" value="Genomic_DNA"/>
</dbReference>
<keyword evidence="1" id="KW-0812">Transmembrane</keyword>
<name>M2QJX9_9PSEU</name>
<dbReference type="PATRIC" id="fig|1238180.3.peg.4082"/>
<gene>
    <name evidence="3" type="ORF">B0293_38300</name>
    <name evidence="2" type="ORF">C791_3750</name>
</gene>
<reference evidence="3 5" key="2">
    <citation type="submission" date="2017-02" db="EMBL/GenBank/DDBJ databases">
        <title>Amycolatopsis azurea DSM 43854 draft genome.</title>
        <authorList>
            <person name="Mayilraj S."/>
        </authorList>
    </citation>
    <scope>NUCLEOTIDE SEQUENCE [LARGE SCALE GENOMIC DNA]</scope>
    <source>
        <strain evidence="3 5">DSM 43854</strain>
    </source>
</reference>
<organism evidence="2 4">
    <name type="scientific">Amycolatopsis azurea DSM 43854</name>
    <dbReference type="NCBI Taxonomy" id="1238180"/>
    <lineage>
        <taxon>Bacteria</taxon>
        <taxon>Bacillati</taxon>
        <taxon>Actinomycetota</taxon>
        <taxon>Actinomycetes</taxon>
        <taxon>Pseudonocardiales</taxon>
        <taxon>Pseudonocardiaceae</taxon>
        <taxon>Amycolatopsis</taxon>
    </lineage>
</organism>
<dbReference type="Proteomes" id="UP000188551">
    <property type="component" value="Unassembled WGS sequence"/>
</dbReference>
<proteinExistence type="predicted"/>
<feature type="transmembrane region" description="Helical" evidence="1">
    <location>
        <begin position="40"/>
        <end position="62"/>
    </location>
</feature>
<dbReference type="EMBL" id="ANMG01000035">
    <property type="protein sequence ID" value="EMD26202.1"/>
    <property type="molecule type" value="Genomic_DNA"/>
</dbReference>
<evidence type="ECO:0000313" key="3">
    <source>
        <dbReference type="EMBL" id="OOC01446.1"/>
    </source>
</evidence>
<keyword evidence="5" id="KW-1185">Reference proteome</keyword>
<dbReference type="OrthoDB" id="3612431at2"/>
<dbReference type="RefSeq" id="WP_005158549.1">
    <property type="nucleotide sequence ID" value="NZ_ANMG01000035.1"/>
</dbReference>
<evidence type="ECO:0000313" key="2">
    <source>
        <dbReference type="EMBL" id="EMD26202.1"/>
    </source>
</evidence>
<evidence type="ECO:0000256" key="1">
    <source>
        <dbReference type="SAM" id="Phobius"/>
    </source>
</evidence>
<dbReference type="Proteomes" id="UP000014137">
    <property type="component" value="Unassembled WGS sequence"/>
</dbReference>
<protein>
    <submittedName>
        <fullName evidence="2">Uncharacterized protein</fullName>
    </submittedName>
</protein>